<protein>
    <recommendedName>
        <fullName evidence="3">Bacterial surface antigen (D15) domain-containing protein</fullName>
    </recommendedName>
</protein>
<evidence type="ECO:0000259" key="3">
    <source>
        <dbReference type="Pfam" id="PF01103"/>
    </source>
</evidence>
<keyword evidence="2" id="KW-0472">Membrane</keyword>
<evidence type="ECO:0000256" key="2">
    <source>
        <dbReference type="ARBA" id="ARBA00023136"/>
    </source>
</evidence>
<feature type="non-terminal residue" evidence="4">
    <location>
        <position position="1"/>
    </location>
</feature>
<proteinExistence type="predicted"/>
<comment type="caution">
    <text evidence="4">The sequence shown here is derived from an EMBL/GenBank/DDBJ whole genome shotgun (WGS) entry which is preliminary data.</text>
</comment>
<gene>
    <name evidence="4" type="ORF">S01H1_36416</name>
</gene>
<dbReference type="GO" id="GO:0019867">
    <property type="term" value="C:outer membrane"/>
    <property type="evidence" value="ECO:0007669"/>
    <property type="project" value="InterPro"/>
</dbReference>
<dbReference type="Gene3D" id="2.40.160.50">
    <property type="entry name" value="membrane protein fhac: a member of the omp85/tpsb transporter family"/>
    <property type="match status" value="1"/>
</dbReference>
<sequence>LFRNFTIGGTGGVYRVHTGPGKRSGIPSTDEVFDPTEIPGLNENTWFLRWGVLAKYDYRDDRNGASAGGVYGVQWHKYSDRDRGEFNFRQLEGELQQFIPYFNKTRVIALRAMAVLSFTDDGQRVPMYAQPILGGNDYLRGFQRQRFYDDNAILATVEHRWQASEGVEPAIFVDAGKVTANRSDLDFSDLDWSVGFGVRLRIKSAVVMRIDVAASDEGVRFMWTFNDIFRIR</sequence>
<evidence type="ECO:0000256" key="1">
    <source>
        <dbReference type="ARBA" id="ARBA00004370"/>
    </source>
</evidence>
<reference evidence="4" key="1">
    <citation type="journal article" date="2014" name="Front. Microbiol.">
        <title>High frequency of phylogenetically diverse reductive dehalogenase-homologous genes in deep subseafloor sedimentary metagenomes.</title>
        <authorList>
            <person name="Kawai M."/>
            <person name="Futagami T."/>
            <person name="Toyoda A."/>
            <person name="Takaki Y."/>
            <person name="Nishi S."/>
            <person name="Hori S."/>
            <person name="Arai W."/>
            <person name="Tsubouchi T."/>
            <person name="Morono Y."/>
            <person name="Uchiyama I."/>
            <person name="Ito T."/>
            <person name="Fujiyama A."/>
            <person name="Inagaki F."/>
            <person name="Takami H."/>
        </authorList>
    </citation>
    <scope>NUCLEOTIDE SEQUENCE</scope>
    <source>
        <strain evidence="4">Expedition CK06-06</strain>
    </source>
</reference>
<name>X0UFC7_9ZZZZ</name>
<feature type="domain" description="Bacterial surface antigen (D15)" evidence="3">
    <location>
        <begin position="51"/>
        <end position="213"/>
    </location>
</feature>
<comment type="subcellular location">
    <subcellularLocation>
        <location evidence="1">Membrane</location>
    </subcellularLocation>
</comment>
<organism evidence="4">
    <name type="scientific">marine sediment metagenome</name>
    <dbReference type="NCBI Taxonomy" id="412755"/>
    <lineage>
        <taxon>unclassified sequences</taxon>
        <taxon>metagenomes</taxon>
        <taxon>ecological metagenomes</taxon>
    </lineage>
</organism>
<evidence type="ECO:0000313" key="4">
    <source>
        <dbReference type="EMBL" id="GAG04305.1"/>
    </source>
</evidence>
<dbReference type="EMBL" id="BARS01022813">
    <property type="protein sequence ID" value="GAG04305.1"/>
    <property type="molecule type" value="Genomic_DNA"/>
</dbReference>
<accession>X0UFC7</accession>
<dbReference type="InterPro" id="IPR000184">
    <property type="entry name" value="Bac_surfAg_D15"/>
</dbReference>
<dbReference type="Pfam" id="PF01103">
    <property type="entry name" value="Omp85"/>
    <property type="match status" value="1"/>
</dbReference>
<dbReference type="AlphaFoldDB" id="X0UFC7"/>